<dbReference type="InterPro" id="IPR009057">
    <property type="entry name" value="Homeodomain-like_sf"/>
</dbReference>
<accession>A0A8T0C6E2</accession>
<dbReference type="GeneID" id="61358381"/>
<name>A0A8T0C6E2_9GAMM</name>
<evidence type="ECO:0000313" key="6">
    <source>
        <dbReference type="EMBL" id="KAF7786183.1"/>
    </source>
</evidence>
<dbReference type="GO" id="GO:0003677">
    <property type="term" value="F:DNA binding"/>
    <property type="evidence" value="ECO:0007669"/>
    <property type="project" value="UniProtKB-UniRule"/>
</dbReference>
<dbReference type="Gene3D" id="1.10.10.60">
    <property type="entry name" value="Homeodomain-like"/>
    <property type="match status" value="1"/>
</dbReference>
<dbReference type="Proteomes" id="UP000016480">
    <property type="component" value="Unassembled WGS sequence"/>
</dbReference>
<dbReference type="EMBL" id="AHCD03000035">
    <property type="protein sequence ID" value="KAF7786183.1"/>
    <property type="molecule type" value="Genomic_DNA"/>
</dbReference>
<evidence type="ECO:0000259" key="5">
    <source>
        <dbReference type="PROSITE" id="PS50977"/>
    </source>
</evidence>
<dbReference type="PRINTS" id="PR00455">
    <property type="entry name" value="HTHTETR"/>
</dbReference>
<dbReference type="PROSITE" id="PS50977">
    <property type="entry name" value="HTH_TETR_2"/>
    <property type="match status" value="1"/>
</dbReference>
<keyword evidence="2 4" id="KW-0238">DNA-binding</keyword>
<evidence type="ECO:0000256" key="1">
    <source>
        <dbReference type="ARBA" id="ARBA00023015"/>
    </source>
</evidence>
<evidence type="ECO:0000256" key="3">
    <source>
        <dbReference type="ARBA" id="ARBA00023163"/>
    </source>
</evidence>
<dbReference type="RefSeq" id="WP_010386315.1">
    <property type="nucleotide sequence ID" value="NZ_AHCD03000035.1"/>
</dbReference>
<dbReference type="InterPro" id="IPR001647">
    <property type="entry name" value="HTH_TetR"/>
</dbReference>
<feature type="DNA-binding region" description="H-T-H motif" evidence="4">
    <location>
        <begin position="38"/>
        <end position="57"/>
    </location>
</feature>
<sequence>MEKLGLMPYTKEHKNKTREKILDSAFRQFVLKGFEGITIDDLMGSCGLTRGAFYAHFTSKAELYREALNFAASSTKLANLKPDDLSNKQWLCLLLNEYLSLEHVKGKNSCPLAFLVTDINMKNDEANIAYANTFHGMNTAIMEYAESYTDCDKQDILSVTAMIIGAVAIARKLQDPDSIHSLLEACRREAGAKLGGI</sequence>
<dbReference type="Pfam" id="PF00440">
    <property type="entry name" value="TetR_N"/>
    <property type="match status" value="1"/>
</dbReference>
<dbReference type="SUPFAM" id="SSF46689">
    <property type="entry name" value="Homeodomain-like"/>
    <property type="match status" value="1"/>
</dbReference>
<dbReference type="InterPro" id="IPR023772">
    <property type="entry name" value="DNA-bd_HTH_TetR-type_CS"/>
</dbReference>
<evidence type="ECO:0000256" key="4">
    <source>
        <dbReference type="PROSITE-ProRule" id="PRU00335"/>
    </source>
</evidence>
<keyword evidence="3" id="KW-0804">Transcription</keyword>
<dbReference type="PANTHER" id="PTHR47506">
    <property type="entry name" value="TRANSCRIPTIONAL REGULATORY PROTEIN"/>
    <property type="match status" value="1"/>
</dbReference>
<comment type="caution">
    <text evidence="6">The sequence shown here is derived from an EMBL/GenBank/DDBJ whole genome shotgun (WGS) entry which is preliminary data.</text>
</comment>
<dbReference type="AlphaFoldDB" id="A0A8T0C6E2"/>
<evidence type="ECO:0000313" key="7">
    <source>
        <dbReference type="Proteomes" id="UP000016480"/>
    </source>
</evidence>
<evidence type="ECO:0000256" key="2">
    <source>
        <dbReference type="ARBA" id="ARBA00023125"/>
    </source>
</evidence>
<protein>
    <submittedName>
        <fullName evidence="6">TetR/AcrR family transcriptional regulator, transcriptional repressor for nem operon</fullName>
    </submittedName>
</protein>
<proteinExistence type="predicted"/>
<feature type="domain" description="HTH tetR-type" evidence="5">
    <location>
        <begin position="15"/>
        <end position="75"/>
    </location>
</feature>
<dbReference type="InterPro" id="IPR036271">
    <property type="entry name" value="Tet_transcr_reg_TetR-rel_C_sf"/>
</dbReference>
<keyword evidence="1" id="KW-0805">Transcription regulation</keyword>
<dbReference type="PANTHER" id="PTHR47506:SF7">
    <property type="entry name" value="TRANSCRIPTIONAL REGULATORY PROTEIN"/>
    <property type="match status" value="1"/>
</dbReference>
<dbReference type="PROSITE" id="PS01081">
    <property type="entry name" value="HTH_TETR_1"/>
    <property type="match status" value="1"/>
</dbReference>
<dbReference type="SUPFAM" id="SSF48498">
    <property type="entry name" value="Tetracyclin repressor-like, C-terminal domain"/>
    <property type="match status" value="1"/>
</dbReference>
<dbReference type="Gene3D" id="1.10.357.10">
    <property type="entry name" value="Tetracycline Repressor, domain 2"/>
    <property type="match status" value="1"/>
</dbReference>
<organism evidence="6 7">
    <name type="scientific">Pseudoalteromonas rubra</name>
    <dbReference type="NCBI Taxonomy" id="43658"/>
    <lineage>
        <taxon>Bacteria</taxon>
        <taxon>Pseudomonadati</taxon>
        <taxon>Pseudomonadota</taxon>
        <taxon>Gammaproteobacteria</taxon>
        <taxon>Alteromonadales</taxon>
        <taxon>Pseudoalteromonadaceae</taxon>
        <taxon>Pseudoalteromonas</taxon>
    </lineage>
</organism>
<gene>
    <name evidence="6" type="primary">nemR</name>
    <name evidence="6" type="ORF">PRUB_a0663</name>
</gene>
<reference evidence="6 7" key="1">
    <citation type="journal article" date="2012" name="J. Bacteriol.">
        <title>Genome sequence of the cycloprodigiosin-producing bacterial strain Pseudoalteromonas rubra ATCC 29570(T).</title>
        <authorList>
            <person name="Xie B.B."/>
            <person name="Shu Y.L."/>
            <person name="Qin Q.L."/>
            <person name="Rong J.C."/>
            <person name="Zhang X.Y."/>
            <person name="Chen X.L."/>
            <person name="Zhou B.C."/>
            <person name="Zhang Y.Z."/>
        </authorList>
    </citation>
    <scope>NUCLEOTIDE SEQUENCE [LARGE SCALE GENOMIC DNA]</scope>
    <source>
        <strain evidence="6 7">DSM 6842</strain>
    </source>
</reference>